<feature type="compositionally biased region" description="Basic residues" evidence="1">
    <location>
        <begin position="65"/>
        <end position="74"/>
    </location>
</feature>
<evidence type="ECO:0000313" key="3">
    <source>
        <dbReference type="Proteomes" id="UP000243686"/>
    </source>
</evidence>
<evidence type="ECO:0000313" key="2">
    <source>
        <dbReference type="EMBL" id="OON20440.1"/>
    </source>
</evidence>
<feature type="compositionally biased region" description="Low complexity" evidence="1">
    <location>
        <begin position="75"/>
        <end position="84"/>
    </location>
</feature>
<accession>A0A1S8X150</accession>
<feature type="region of interest" description="Disordered" evidence="1">
    <location>
        <begin position="47"/>
        <end position="93"/>
    </location>
</feature>
<keyword evidence="3" id="KW-1185">Reference proteome</keyword>
<name>A0A1S8X150_OPIVI</name>
<protein>
    <submittedName>
        <fullName evidence="2">Uncharacterized protein</fullName>
    </submittedName>
</protein>
<sequence length="121" mass="13717">MDDRLSNVDLPDKQHKDMSLHVFRRRDVLRISPLFYKGLLDYIRAKRGGDLPDQPAATGEEPAKPKLKLRKRQKPQSAAVSPRSIPRPRPKKVKKEVGLFTVIQRVYGNAGQVNTGFVRGC</sequence>
<gene>
    <name evidence="2" type="ORF">X801_03682</name>
</gene>
<dbReference type="Proteomes" id="UP000243686">
    <property type="component" value="Unassembled WGS sequence"/>
</dbReference>
<dbReference type="AlphaFoldDB" id="A0A1S8X150"/>
<reference evidence="2 3" key="1">
    <citation type="submission" date="2015-03" db="EMBL/GenBank/DDBJ databases">
        <title>Draft genome of the nematode, Opisthorchis viverrini.</title>
        <authorList>
            <person name="Mitreva M."/>
        </authorList>
    </citation>
    <scope>NUCLEOTIDE SEQUENCE [LARGE SCALE GENOMIC DNA]</scope>
    <source>
        <strain evidence="2">Khon Kaen</strain>
    </source>
</reference>
<evidence type="ECO:0000256" key="1">
    <source>
        <dbReference type="SAM" id="MobiDB-lite"/>
    </source>
</evidence>
<proteinExistence type="predicted"/>
<organism evidence="2 3">
    <name type="scientific">Opisthorchis viverrini</name>
    <name type="common">Southeast Asian liver fluke</name>
    <dbReference type="NCBI Taxonomy" id="6198"/>
    <lineage>
        <taxon>Eukaryota</taxon>
        <taxon>Metazoa</taxon>
        <taxon>Spiralia</taxon>
        <taxon>Lophotrochozoa</taxon>
        <taxon>Platyhelminthes</taxon>
        <taxon>Trematoda</taxon>
        <taxon>Digenea</taxon>
        <taxon>Opisthorchiida</taxon>
        <taxon>Opisthorchiata</taxon>
        <taxon>Opisthorchiidae</taxon>
        <taxon>Opisthorchis</taxon>
    </lineage>
</organism>
<dbReference type="EMBL" id="KV892640">
    <property type="protein sequence ID" value="OON20440.1"/>
    <property type="molecule type" value="Genomic_DNA"/>
</dbReference>